<accession>A0A4P6FD15</accession>
<dbReference type="InterPro" id="IPR015422">
    <property type="entry name" value="PyrdxlP-dep_Trfase_small"/>
</dbReference>
<dbReference type="GO" id="GO:0030170">
    <property type="term" value="F:pyridoxal phosphate binding"/>
    <property type="evidence" value="ECO:0007669"/>
    <property type="project" value="InterPro"/>
</dbReference>
<sequence>MERGEGMYLWDTEGKRYLDFVGGWAVNSLGHSPAVLHEALSRQSSLLVHASPSFYNKPMLEFSRLLTDISCFDKVFFTSTGSEANESAVKLARKYGALKLDGAYEIITMTGSFHGRTLAMMSATGKPHWKQLFEPKVPGFRHVPLNDIDALFAAIHSGTCAIMLELVQGEGGVHEANESYLYAIRKACDMYGLLLIADEVQTGLGRTGSMFAYERYGIEPDIMTLGKGIGGGFPLSAMLAKQELDLFDAGDQGGTYTGQPLGMAAGLAVVQEIITRNLPEHAAKQGEYLTGQLRSLAVKHQLHHIRGKGLLLAFDLPSGLSSDKLVALCRDNGLLINAPQPSSIRLMPPLVVTAAEIDEMIGMLDHALTALSVHA</sequence>
<dbReference type="PANTHER" id="PTHR11986">
    <property type="entry name" value="AMINOTRANSFERASE CLASS III"/>
    <property type="match status" value="1"/>
</dbReference>
<comment type="cofactor">
    <cofactor evidence="1">
        <name>pyridoxal 5'-phosphate</name>
        <dbReference type="ChEBI" id="CHEBI:597326"/>
    </cofactor>
</comment>
<dbReference type="InterPro" id="IPR050103">
    <property type="entry name" value="Class-III_PLP-dep_AT"/>
</dbReference>
<dbReference type="InterPro" id="IPR005814">
    <property type="entry name" value="Aminotrans_3"/>
</dbReference>
<dbReference type="InterPro" id="IPR004636">
    <property type="entry name" value="AcOrn/SuccOrn_fam"/>
</dbReference>
<proteinExistence type="inferred from homology"/>
<dbReference type="GO" id="GO:0008483">
    <property type="term" value="F:transaminase activity"/>
    <property type="evidence" value="ECO:0007669"/>
    <property type="project" value="UniProtKB-KW"/>
</dbReference>
<dbReference type="CDD" id="cd00610">
    <property type="entry name" value="OAT_like"/>
    <property type="match status" value="1"/>
</dbReference>
<keyword evidence="5 7" id="KW-0663">Pyridoxal phosphate</keyword>
<dbReference type="GO" id="GO:0042802">
    <property type="term" value="F:identical protein binding"/>
    <property type="evidence" value="ECO:0007669"/>
    <property type="project" value="TreeGrafter"/>
</dbReference>
<dbReference type="AlphaFoldDB" id="A0A4P6FD15"/>
<keyword evidence="3" id="KW-0028">Amino-acid biosynthesis</keyword>
<dbReference type="Gene3D" id="3.90.1150.10">
    <property type="entry name" value="Aspartate Aminotransferase, domain 1"/>
    <property type="match status" value="1"/>
</dbReference>
<gene>
    <name evidence="8" type="ORF">ET464_09920</name>
</gene>
<dbReference type="FunFam" id="3.40.640.10:FF:000004">
    <property type="entry name" value="Acetylornithine aminotransferase"/>
    <property type="match status" value="1"/>
</dbReference>
<evidence type="ECO:0000256" key="5">
    <source>
        <dbReference type="ARBA" id="ARBA00022898"/>
    </source>
</evidence>
<protein>
    <submittedName>
        <fullName evidence="8">Acetylornithine/succinylornithine family transaminase</fullName>
    </submittedName>
</protein>
<comment type="similarity">
    <text evidence="7">Belongs to the class-III pyridoxal-phosphate-dependent aminotransferase family.</text>
</comment>
<evidence type="ECO:0000256" key="4">
    <source>
        <dbReference type="ARBA" id="ARBA00022679"/>
    </source>
</evidence>
<dbReference type="NCBIfam" id="NF002325">
    <property type="entry name" value="PRK01278.1"/>
    <property type="match status" value="1"/>
</dbReference>
<evidence type="ECO:0000313" key="8">
    <source>
        <dbReference type="EMBL" id="QAY68438.1"/>
    </source>
</evidence>
<keyword evidence="4" id="KW-0808">Transferase</keyword>
<dbReference type="OrthoDB" id="9807885at2"/>
<dbReference type="Gene3D" id="3.40.640.10">
    <property type="entry name" value="Type I PLP-dependent aspartate aminotransferase-like (Major domain)"/>
    <property type="match status" value="1"/>
</dbReference>
<comment type="pathway">
    <text evidence="6">Amino-acid biosynthesis.</text>
</comment>
<keyword evidence="9" id="KW-1185">Reference proteome</keyword>
<evidence type="ECO:0000313" key="9">
    <source>
        <dbReference type="Proteomes" id="UP000293568"/>
    </source>
</evidence>
<evidence type="ECO:0000256" key="6">
    <source>
        <dbReference type="ARBA" id="ARBA00029440"/>
    </source>
</evidence>
<evidence type="ECO:0000256" key="2">
    <source>
        <dbReference type="ARBA" id="ARBA00022576"/>
    </source>
</evidence>
<dbReference type="InterPro" id="IPR015424">
    <property type="entry name" value="PyrdxlP-dep_Trfase"/>
</dbReference>
<dbReference type="InterPro" id="IPR049704">
    <property type="entry name" value="Aminotrans_3_PPA_site"/>
</dbReference>
<dbReference type="PANTHER" id="PTHR11986:SF79">
    <property type="entry name" value="ACETYLORNITHINE AMINOTRANSFERASE, MITOCHONDRIAL"/>
    <property type="match status" value="1"/>
</dbReference>
<dbReference type="EMBL" id="CP035492">
    <property type="protein sequence ID" value="QAY68438.1"/>
    <property type="molecule type" value="Genomic_DNA"/>
</dbReference>
<name>A0A4P6FD15_9BACL</name>
<dbReference type="InterPro" id="IPR015421">
    <property type="entry name" value="PyrdxlP-dep_Trfase_major"/>
</dbReference>
<keyword evidence="2" id="KW-0032">Aminotransferase</keyword>
<dbReference type="Pfam" id="PF00202">
    <property type="entry name" value="Aminotran_3"/>
    <property type="match status" value="1"/>
</dbReference>
<dbReference type="PIRSF" id="PIRSF000521">
    <property type="entry name" value="Transaminase_4ab_Lys_Orn"/>
    <property type="match status" value="1"/>
</dbReference>
<dbReference type="KEGG" id="pprt:ET464_09920"/>
<organism evidence="8 9">
    <name type="scientific">Paenibacillus protaetiae</name>
    <dbReference type="NCBI Taxonomy" id="2509456"/>
    <lineage>
        <taxon>Bacteria</taxon>
        <taxon>Bacillati</taxon>
        <taxon>Bacillota</taxon>
        <taxon>Bacilli</taxon>
        <taxon>Bacillales</taxon>
        <taxon>Paenibacillaceae</taxon>
        <taxon>Paenibacillus</taxon>
    </lineage>
</organism>
<evidence type="ECO:0000256" key="3">
    <source>
        <dbReference type="ARBA" id="ARBA00022605"/>
    </source>
</evidence>
<dbReference type="GO" id="GO:0006526">
    <property type="term" value="P:L-arginine biosynthetic process"/>
    <property type="evidence" value="ECO:0007669"/>
    <property type="project" value="UniProtKB-ARBA"/>
</dbReference>
<dbReference type="SUPFAM" id="SSF53383">
    <property type="entry name" value="PLP-dependent transferases"/>
    <property type="match status" value="1"/>
</dbReference>
<reference evidence="8 9" key="1">
    <citation type="submission" date="2019-01" db="EMBL/GenBank/DDBJ databases">
        <title>Genome sequencing of strain FW100M-2.</title>
        <authorList>
            <person name="Heo J."/>
            <person name="Kim S.-J."/>
            <person name="Kim J.-S."/>
            <person name="Hong S.-B."/>
            <person name="Kwon S.-W."/>
        </authorList>
    </citation>
    <scope>NUCLEOTIDE SEQUENCE [LARGE SCALE GENOMIC DNA]</scope>
    <source>
        <strain evidence="8 9">FW100M-2</strain>
    </source>
</reference>
<dbReference type="Proteomes" id="UP000293568">
    <property type="component" value="Chromosome"/>
</dbReference>
<evidence type="ECO:0000256" key="7">
    <source>
        <dbReference type="RuleBase" id="RU003560"/>
    </source>
</evidence>
<evidence type="ECO:0000256" key="1">
    <source>
        <dbReference type="ARBA" id="ARBA00001933"/>
    </source>
</evidence>
<dbReference type="NCBIfam" id="TIGR00707">
    <property type="entry name" value="argD"/>
    <property type="match status" value="1"/>
</dbReference>
<dbReference type="PROSITE" id="PS00600">
    <property type="entry name" value="AA_TRANSFER_CLASS_3"/>
    <property type="match status" value="1"/>
</dbReference>